<dbReference type="CDD" id="cd06260">
    <property type="entry name" value="DUF820-like"/>
    <property type="match status" value="1"/>
</dbReference>
<organism evidence="2 3">
    <name type="scientific">Thioflavicoccus mobilis 8321</name>
    <dbReference type="NCBI Taxonomy" id="765912"/>
    <lineage>
        <taxon>Bacteria</taxon>
        <taxon>Pseudomonadati</taxon>
        <taxon>Pseudomonadota</taxon>
        <taxon>Gammaproteobacteria</taxon>
        <taxon>Chromatiales</taxon>
        <taxon>Chromatiaceae</taxon>
        <taxon>Thioflavicoccus</taxon>
    </lineage>
</organism>
<name>L0GVM7_9GAMM</name>
<sequence>MHWARQSKSVDDYLEGELSSDVRHEYVDGEVYAMVGASDRHGLIAGNLHSALNLRLPDRCQVFMADMKVRIQAAERDIFYYPDVLVSCDPGDRERYYRERPCLVVEVLSPHTERLDRFEKSLFYRQLDALEEYVLVAQDYRQVEVFRRADQWQAIKYTEGTVPLRSVDLTVTLDEVYRRTGR</sequence>
<dbReference type="STRING" id="765912.Thimo_0499"/>
<dbReference type="EMBL" id="CP003051">
    <property type="protein sequence ID" value="AGA89354.1"/>
    <property type="molecule type" value="Genomic_DNA"/>
</dbReference>
<dbReference type="KEGG" id="tmb:Thimo_0499"/>
<dbReference type="PANTHER" id="PTHR36558">
    <property type="entry name" value="GLR1098 PROTEIN"/>
    <property type="match status" value="1"/>
</dbReference>
<dbReference type="PANTHER" id="PTHR36558:SF1">
    <property type="entry name" value="RESTRICTION ENDONUCLEASE DOMAIN-CONTAINING PROTEIN-RELATED"/>
    <property type="match status" value="1"/>
</dbReference>
<gene>
    <name evidence="2" type="ORF">Thimo_0499</name>
</gene>
<proteinExistence type="predicted"/>
<reference evidence="2 3" key="1">
    <citation type="submission" date="2011-09" db="EMBL/GenBank/DDBJ databases">
        <title>Complete sequence of chromosome of Thioflavicoccus mobilis 8321.</title>
        <authorList>
            <consortium name="US DOE Joint Genome Institute"/>
            <person name="Lucas S."/>
            <person name="Han J."/>
            <person name="Lapidus A."/>
            <person name="Cheng J.-F."/>
            <person name="Goodwin L."/>
            <person name="Pitluck S."/>
            <person name="Peters L."/>
            <person name="Ovchinnikova G."/>
            <person name="Lu M."/>
            <person name="Detter J.C."/>
            <person name="Han C."/>
            <person name="Tapia R."/>
            <person name="Land M."/>
            <person name="Hauser L."/>
            <person name="Kyrpides N."/>
            <person name="Ivanova N."/>
            <person name="Pagani I."/>
            <person name="Vogl K."/>
            <person name="Liu Z."/>
            <person name="Imhoff J."/>
            <person name="Thiel V."/>
            <person name="Frigaard N.-U."/>
            <person name="Bryant D."/>
            <person name="Woyke T."/>
        </authorList>
    </citation>
    <scope>NUCLEOTIDE SEQUENCE [LARGE SCALE GENOMIC DNA]</scope>
    <source>
        <strain evidence="2 3">8321</strain>
    </source>
</reference>
<evidence type="ECO:0000313" key="3">
    <source>
        <dbReference type="Proteomes" id="UP000010816"/>
    </source>
</evidence>
<dbReference type="RefSeq" id="WP_015279502.1">
    <property type="nucleotide sequence ID" value="NC_019940.1"/>
</dbReference>
<dbReference type="InterPro" id="IPR012296">
    <property type="entry name" value="Nuclease_put_TT1808"/>
</dbReference>
<dbReference type="PATRIC" id="fig|765912.4.peg.483"/>
<dbReference type="InterPro" id="IPR008538">
    <property type="entry name" value="Uma2"/>
</dbReference>
<dbReference type="InterPro" id="IPR011335">
    <property type="entry name" value="Restrct_endonuc-II-like"/>
</dbReference>
<evidence type="ECO:0000313" key="2">
    <source>
        <dbReference type="EMBL" id="AGA89354.1"/>
    </source>
</evidence>
<accession>L0GVM7</accession>
<dbReference type="eggNOG" id="COG4636">
    <property type="taxonomic scope" value="Bacteria"/>
</dbReference>
<dbReference type="Gene3D" id="3.90.1570.10">
    <property type="entry name" value="tt1808, chain A"/>
    <property type="match status" value="1"/>
</dbReference>
<dbReference type="Pfam" id="PF05685">
    <property type="entry name" value="Uma2"/>
    <property type="match status" value="1"/>
</dbReference>
<dbReference type="AlphaFoldDB" id="L0GVM7"/>
<protein>
    <recommendedName>
        <fullName evidence="1">Putative restriction endonuclease domain-containing protein</fullName>
    </recommendedName>
</protein>
<dbReference type="OrthoDB" id="26750at2"/>
<feature type="domain" description="Putative restriction endonuclease" evidence="1">
    <location>
        <begin position="11"/>
        <end position="166"/>
    </location>
</feature>
<dbReference type="Proteomes" id="UP000010816">
    <property type="component" value="Chromosome"/>
</dbReference>
<keyword evidence="3" id="KW-1185">Reference proteome</keyword>
<dbReference type="SUPFAM" id="SSF52980">
    <property type="entry name" value="Restriction endonuclease-like"/>
    <property type="match status" value="1"/>
</dbReference>
<evidence type="ECO:0000259" key="1">
    <source>
        <dbReference type="Pfam" id="PF05685"/>
    </source>
</evidence>
<dbReference type="HOGENOM" id="CLU_076312_6_2_6"/>